<protein>
    <submittedName>
        <fullName evidence="2">Uncharacterized protein</fullName>
    </submittedName>
</protein>
<sequence length="290" mass="31542">MLMFQRQLGAAQNGYARQSSSEFVPSSCAHSRGASRNNSFSRRAPAGHSSLQHSRSRTSFLMPCSAHNGDGSAGDANSPKERQPVGNGDSKSQSQPPQQPQARAGHDSSSRGAPDAAFNAHLPPSSSASNDSSVRPIQREQTWDFSPDSYVPSPANLPTNDDNEPLLYPPRPLWTWTSQPGMDLFRAGPRTWSRLRQVYVILFGVGERETEGIYSLRAFNTDGTPQETIIAFECEEEAQRYAGLLEASMDHKPHEVGSGADPSTLARYSGLSADELDEIRARLEALLPAS</sequence>
<organism evidence="3">
    <name type="scientific">Volvox carteri f. nagariensis</name>
    <dbReference type="NCBI Taxonomy" id="3068"/>
    <lineage>
        <taxon>Eukaryota</taxon>
        <taxon>Viridiplantae</taxon>
        <taxon>Chlorophyta</taxon>
        <taxon>core chlorophytes</taxon>
        <taxon>Chlorophyceae</taxon>
        <taxon>CS clade</taxon>
        <taxon>Chlamydomonadales</taxon>
        <taxon>Volvocaceae</taxon>
        <taxon>Volvox</taxon>
    </lineage>
</organism>
<reference evidence="2 3" key="1">
    <citation type="journal article" date="2010" name="Science">
        <title>Genomic analysis of organismal complexity in the multicellular green alga Volvox carteri.</title>
        <authorList>
            <person name="Prochnik S.E."/>
            <person name="Umen J."/>
            <person name="Nedelcu A.M."/>
            <person name="Hallmann A."/>
            <person name="Miller S.M."/>
            <person name="Nishii I."/>
            <person name="Ferris P."/>
            <person name="Kuo A."/>
            <person name="Mitros T."/>
            <person name="Fritz-Laylin L.K."/>
            <person name="Hellsten U."/>
            <person name="Chapman J."/>
            <person name="Simakov O."/>
            <person name="Rensing S.A."/>
            <person name="Terry A."/>
            <person name="Pangilinan J."/>
            <person name="Kapitonov V."/>
            <person name="Jurka J."/>
            <person name="Salamov A."/>
            <person name="Shapiro H."/>
            <person name="Schmutz J."/>
            <person name="Grimwood J."/>
            <person name="Lindquist E."/>
            <person name="Lucas S."/>
            <person name="Grigoriev I.V."/>
            <person name="Schmitt R."/>
            <person name="Kirk D."/>
            <person name="Rokhsar D.S."/>
        </authorList>
    </citation>
    <scope>NUCLEOTIDE SEQUENCE [LARGE SCALE GENOMIC DNA]</scope>
    <source>
        <strain evidence="3">f. Nagariensis / Eve</strain>
    </source>
</reference>
<name>D8TXL8_VOLCA</name>
<accession>D8TXL8</accession>
<dbReference type="RefSeq" id="XP_002951218.1">
    <property type="nucleotide sequence ID" value="XM_002951172.1"/>
</dbReference>
<dbReference type="GeneID" id="9615378"/>
<dbReference type="AlphaFoldDB" id="D8TXL8"/>
<proteinExistence type="predicted"/>
<dbReference type="InterPro" id="IPR021503">
    <property type="entry name" value="DUF3110"/>
</dbReference>
<feature type="region of interest" description="Disordered" evidence="1">
    <location>
        <begin position="1"/>
        <end position="163"/>
    </location>
</feature>
<gene>
    <name evidence="2" type="ORF">VOLCADRAFT_91641</name>
</gene>
<dbReference type="KEGG" id="vcn:VOLCADRAFT_91641"/>
<feature type="compositionally biased region" description="Polar residues" evidence="1">
    <location>
        <begin position="15"/>
        <end position="24"/>
    </location>
</feature>
<dbReference type="InParanoid" id="D8TXL8"/>
<evidence type="ECO:0000313" key="2">
    <source>
        <dbReference type="EMBL" id="EFJ47747.1"/>
    </source>
</evidence>
<feature type="compositionally biased region" description="Polar residues" evidence="1">
    <location>
        <begin position="49"/>
        <end position="59"/>
    </location>
</feature>
<dbReference type="EMBL" id="GL378343">
    <property type="protein sequence ID" value="EFJ47747.1"/>
    <property type="molecule type" value="Genomic_DNA"/>
</dbReference>
<evidence type="ECO:0000256" key="1">
    <source>
        <dbReference type="SAM" id="MobiDB-lite"/>
    </source>
</evidence>
<keyword evidence="3" id="KW-1185">Reference proteome</keyword>
<dbReference type="Pfam" id="PF11360">
    <property type="entry name" value="DUF3110"/>
    <property type="match status" value="1"/>
</dbReference>
<dbReference type="Proteomes" id="UP000001058">
    <property type="component" value="Unassembled WGS sequence"/>
</dbReference>
<dbReference type="OrthoDB" id="515121at2759"/>
<evidence type="ECO:0000313" key="3">
    <source>
        <dbReference type="Proteomes" id="UP000001058"/>
    </source>
</evidence>